<dbReference type="Gene3D" id="2.30.40.10">
    <property type="entry name" value="Urease, subunit C, domain 1"/>
    <property type="match status" value="1"/>
</dbReference>
<comment type="caution">
    <text evidence="7">The sequence shown here is derived from an EMBL/GenBank/DDBJ whole genome shotgun (WGS) entry which is preliminary data.</text>
</comment>
<dbReference type="PANTHER" id="PTHR43794">
    <property type="entry name" value="AMINOHYDROLASE SSNA-RELATED"/>
    <property type="match status" value="1"/>
</dbReference>
<proteinExistence type="inferred from homology"/>
<name>A0ABS5F7N7_9PROT</name>
<dbReference type="Pfam" id="PF22039">
    <property type="entry name" value="HUTI_composite_bact"/>
    <property type="match status" value="1"/>
</dbReference>
<organism evidence="7 8">
    <name type="scientific">Plastoroseomonas hellenica</name>
    <dbReference type="NCBI Taxonomy" id="2687306"/>
    <lineage>
        <taxon>Bacteria</taxon>
        <taxon>Pseudomonadati</taxon>
        <taxon>Pseudomonadota</taxon>
        <taxon>Alphaproteobacteria</taxon>
        <taxon>Acetobacterales</taxon>
        <taxon>Acetobacteraceae</taxon>
        <taxon>Plastoroseomonas</taxon>
    </lineage>
</organism>
<feature type="domain" description="Amidohydrolase-related" evidence="5">
    <location>
        <begin position="58"/>
        <end position="415"/>
    </location>
</feature>
<evidence type="ECO:0000256" key="1">
    <source>
        <dbReference type="ARBA" id="ARBA00006745"/>
    </source>
</evidence>
<keyword evidence="3" id="KW-0378">Hydrolase</keyword>
<dbReference type="PANTHER" id="PTHR43794:SF11">
    <property type="entry name" value="AMIDOHYDROLASE-RELATED DOMAIN-CONTAINING PROTEIN"/>
    <property type="match status" value="1"/>
</dbReference>
<feature type="domain" description="Aminodeoxyfutalosine deaminase/Imidazolonepropionase-like composite" evidence="6">
    <location>
        <begin position="24"/>
        <end position="48"/>
    </location>
</feature>
<evidence type="ECO:0000259" key="6">
    <source>
        <dbReference type="Pfam" id="PF22039"/>
    </source>
</evidence>
<dbReference type="InterPro" id="IPR006680">
    <property type="entry name" value="Amidohydro-rel"/>
</dbReference>
<evidence type="ECO:0000256" key="4">
    <source>
        <dbReference type="ARBA" id="ARBA00022833"/>
    </source>
</evidence>
<reference evidence="8" key="1">
    <citation type="journal article" date="2021" name="Syst. Appl. Microbiol.">
        <title>Roseomonas hellenica sp. nov., isolated from roots of wild-growing Alkanna tinctoria.</title>
        <authorList>
            <person name="Rat A."/>
            <person name="Naranjo H.D."/>
            <person name="Lebbe L."/>
            <person name="Cnockaert M."/>
            <person name="Krigas N."/>
            <person name="Grigoriadou K."/>
            <person name="Maloupa E."/>
            <person name="Willems A."/>
        </authorList>
    </citation>
    <scope>NUCLEOTIDE SEQUENCE [LARGE SCALE GENOMIC DNA]</scope>
    <source>
        <strain evidence="8">LMG 31523</strain>
    </source>
</reference>
<keyword evidence="4" id="KW-0862">Zinc</keyword>
<keyword evidence="8" id="KW-1185">Reference proteome</keyword>
<evidence type="ECO:0000256" key="2">
    <source>
        <dbReference type="ARBA" id="ARBA00022723"/>
    </source>
</evidence>
<evidence type="ECO:0000256" key="3">
    <source>
        <dbReference type="ARBA" id="ARBA00022801"/>
    </source>
</evidence>
<accession>A0ABS5F7N7</accession>
<dbReference type="SUPFAM" id="SSF51338">
    <property type="entry name" value="Composite domain of metallo-dependent hydrolases"/>
    <property type="match status" value="1"/>
</dbReference>
<dbReference type="SUPFAM" id="SSF51556">
    <property type="entry name" value="Metallo-dependent hydrolases"/>
    <property type="match status" value="1"/>
</dbReference>
<dbReference type="Proteomes" id="UP001196870">
    <property type="component" value="Unassembled WGS sequence"/>
</dbReference>
<gene>
    <name evidence="7" type="ORF">GXW71_29780</name>
</gene>
<dbReference type="InterPro" id="IPR032466">
    <property type="entry name" value="Metal_Hydrolase"/>
</dbReference>
<dbReference type="InterPro" id="IPR054418">
    <property type="entry name" value="MQNX/HUTI_composite_N"/>
</dbReference>
<evidence type="ECO:0000313" key="7">
    <source>
        <dbReference type="EMBL" id="MBR0668579.1"/>
    </source>
</evidence>
<dbReference type="Gene3D" id="3.20.20.140">
    <property type="entry name" value="Metal-dependent hydrolases"/>
    <property type="match status" value="1"/>
</dbReference>
<evidence type="ECO:0000313" key="8">
    <source>
        <dbReference type="Proteomes" id="UP001196870"/>
    </source>
</evidence>
<comment type="similarity">
    <text evidence="1">Belongs to the metallo-dependent hydrolases superfamily. ATZ/TRZ family.</text>
</comment>
<sequence length="461" mass="49399">MTLVIHNATIVTGDDEDRVMHRSAIAIEAGRITALGGSDAILAAYPDAERVDAADRAVLPGFANIHTHLGMTLARGVFEDLSPPHKPPFCGGLSPIPLPTLSVEENAVMVQLGALEAIRSGTTALLEDGAGIAGYAKPLAATGLRLLLAERAWDRKGAGIGDPGPFVADEALGEAGLERIAALHAAWNGAEGGRIAVGVAAWAPDMCTPALLGKLRALQQKLDCVCTIHLNQIWGEVAATEAHRGLLPTEYLEKSGFLHDRLIAAHCRCMAHSEERLLGRARSSVAFNSAIAARRGLSPRISVLEAEGCTIGMGTDNMAEDMVEVMRTGLFMERIRREDGRNPTPEQALRWATRNGYRAMGIADGGWLAPGNRADLIMIRTDRAHLVPRLRPVSAFVHQGQASDVESVMVDGRWIMRDGRVLTMDEPAIIREAEAIARRAWAKLFAEHPEIAVPAGFAPPI</sequence>
<evidence type="ECO:0000259" key="5">
    <source>
        <dbReference type="Pfam" id="PF01979"/>
    </source>
</evidence>
<dbReference type="InterPro" id="IPR011059">
    <property type="entry name" value="Metal-dep_hydrolase_composite"/>
</dbReference>
<dbReference type="InterPro" id="IPR050287">
    <property type="entry name" value="MTA/SAH_deaminase"/>
</dbReference>
<keyword evidence="2" id="KW-0479">Metal-binding</keyword>
<dbReference type="RefSeq" id="WP_211856355.1">
    <property type="nucleotide sequence ID" value="NZ_JAAGBB010000061.1"/>
</dbReference>
<dbReference type="EMBL" id="JAAGBB010000061">
    <property type="protein sequence ID" value="MBR0668579.1"/>
    <property type="molecule type" value="Genomic_DNA"/>
</dbReference>
<protein>
    <submittedName>
        <fullName evidence="7">Amidohydrolase family protein</fullName>
    </submittedName>
</protein>
<dbReference type="Pfam" id="PF01979">
    <property type="entry name" value="Amidohydro_1"/>
    <property type="match status" value="1"/>
</dbReference>